<feature type="domain" description="ABC transmembrane type-1" evidence="9">
    <location>
        <begin position="62"/>
        <end position="250"/>
    </location>
</feature>
<comment type="subcellular location">
    <subcellularLocation>
        <location evidence="1 8">Cell membrane</location>
        <topology evidence="1 8">Multi-pass membrane protein</topology>
    </subcellularLocation>
</comment>
<evidence type="ECO:0000256" key="4">
    <source>
        <dbReference type="ARBA" id="ARBA00022475"/>
    </source>
</evidence>
<feature type="transmembrane region" description="Helical" evidence="8">
    <location>
        <begin position="100"/>
        <end position="122"/>
    </location>
</feature>
<feature type="transmembrane region" description="Helical" evidence="8">
    <location>
        <begin position="175"/>
        <end position="197"/>
    </location>
</feature>
<feature type="transmembrane region" description="Helical" evidence="8">
    <location>
        <begin position="232"/>
        <end position="251"/>
    </location>
</feature>
<dbReference type="PROSITE" id="PS50928">
    <property type="entry name" value="ABC_TM1"/>
    <property type="match status" value="1"/>
</dbReference>
<evidence type="ECO:0000256" key="2">
    <source>
        <dbReference type="ARBA" id="ARBA00007069"/>
    </source>
</evidence>
<dbReference type="Gene3D" id="1.10.3720.10">
    <property type="entry name" value="MetI-like"/>
    <property type="match status" value="1"/>
</dbReference>
<feature type="transmembrane region" description="Helical" evidence="8">
    <location>
        <begin position="12"/>
        <end position="32"/>
    </location>
</feature>
<proteinExistence type="inferred from homology"/>
<name>A0ABQ4K7R7_9BACI</name>
<evidence type="ECO:0000256" key="6">
    <source>
        <dbReference type="ARBA" id="ARBA00022989"/>
    </source>
</evidence>
<dbReference type="InterPro" id="IPR000515">
    <property type="entry name" value="MetI-like"/>
</dbReference>
<keyword evidence="6 8" id="KW-1133">Transmembrane helix</keyword>
<evidence type="ECO:0000313" key="11">
    <source>
        <dbReference type="Proteomes" id="UP000680279"/>
    </source>
</evidence>
<protein>
    <recommendedName>
        <fullName evidence="9">ABC transmembrane type-1 domain-containing protein</fullName>
    </recommendedName>
</protein>
<dbReference type="Proteomes" id="UP000680279">
    <property type="component" value="Unassembled WGS sequence"/>
</dbReference>
<feature type="transmembrane region" description="Helical" evidence="8">
    <location>
        <begin position="134"/>
        <end position="154"/>
    </location>
</feature>
<accession>A0ABQ4K7R7</accession>
<gene>
    <name evidence="10" type="ORF">J1TS3_29220</name>
</gene>
<feature type="transmembrane region" description="Helical" evidence="8">
    <location>
        <begin position="66"/>
        <end position="88"/>
    </location>
</feature>
<comment type="similarity">
    <text evidence="2">Belongs to the binding-protein-dependent transport system permease family. CysTW subfamily.</text>
</comment>
<evidence type="ECO:0000256" key="7">
    <source>
        <dbReference type="ARBA" id="ARBA00023136"/>
    </source>
</evidence>
<dbReference type="InterPro" id="IPR035906">
    <property type="entry name" value="MetI-like_sf"/>
</dbReference>
<keyword evidence="4" id="KW-1003">Cell membrane</keyword>
<evidence type="ECO:0000256" key="1">
    <source>
        <dbReference type="ARBA" id="ARBA00004651"/>
    </source>
</evidence>
<dbReference type="RefSeq" id="WP_018706958.1">
    <property type="nucleotide sequence ID" value="NZ_BOQT01000011.1"/>
</dbReference>
<evidence type="ECO:0000256" key="3">
    <source>
        <dbReference type="ARBA" id="ARBA00022448"/>
    </source>
</evidence>
<keyword evidence="3 8" id="KW-0813">Transport</keyword>
<dbReference type="PANTHER" id="PTHR43848">
    <property type="entry name" value="PUTRESCINE TRANSPORT SYSTEM PERMEASE PROTEIN POTI"/>
    <property type="match status" value="1"/>
</dbReference>
<evidence type="ECO:0000313" key="10">
    <source>
        <dbReference type="EMBL" id="GIN21788.1"/>
    </source>
</evidence>
<reference evidence="10 11" key="1">
    <citation type="submission" date="2021-03" db="EMBL/GenBank/DDBJ databases">
        <title>Antimicrobial resistance genes in bacteria isolated from Japanese honey, and their potential for conferring macrolide and lincosamide resistance in the American foulbrood pathogen Paenibacillus larvae.</title>
        <authorList>
            <person name="Okamoto M."/>
            <person name="Kumagai M."/>
            <person name="Kanamori H."/>
            <person name="Takamatsu D."/>
        </authorList>
    </citation>
    <scope>NUCLEOTIDE SEQUENCE [LARGE SCALE GENOMIC DNA]</scope>
    <source>
        <strain evidence="10 11">J1TS3</strain>
    </source>
</reference>
<evidence type="ECO:0000256" key="5">
    <source>
        <dbReference type="ARBA" id="ARBA00022692"/>
    </source>
</evidence>
<comment type="caution">
    <text evidence="10">The sequence shown here is derived from an EMBL/GenBank/DDBJ whole genome shotgun (WGS) entry which is preliminary data.</text>
</comment>
<dbReference type="InterPro" id="IPR051789">
    <property type="entry name" value="Bact_Polyamine_Transport"/>
</dbReference>
<keyword evidence="11" id="KW-1185">Reference proteome</keyword>
<evidence type="ECO:0000259" key="9">
    <source>
        <dbReference type="PROSITE" id="PS50928"/>
    </source>
</evidence>
<organism evidence="10 11">
    <name type="scientific">Siminovitchia fordii</name>
    <dbReference type="NCBI Taxonomy" id="254759"/>
    <lineage>
        <taxon>Bacteria</taxon>
        <taxon>Bacillati</taxon>
        <taxon>Bacillota</taxon>
        <taxon>Bacilli</taxon>
        <taxon>Bacillales</taxon>
        <taxon>Bacillaceae</taxon>
        <taxon>Siminovitchia</taxon>
    </lineage>
</organism>
<sequence length="261" mass="28766">MRPKTKKILSIYTFIMFLFFYVPILVLMVYSFNDSKTGTTWTGFTFEWYAQLFSNGQILSATKNSLFIAIVTTVISALIGTLAALALHRYDFPGKKLFDFLFYIPVVIPHVVVAVALLSLYGWMDVTLGTTTVIPGHVALTTSYVIFVVMARLVRFDSSIEEAAKDLGANGWHTFWRVTFPLIFPAILAGSLLVFTISLDEFNISYFTAGPGSNTLPVLVYSMVRQGISPEINALSTIMILLIVIGVIAAGKGMGSSNKSR</sequence>
<keyword evidence="5 8" id="KW-0812">Transmembrane</keyword>
<evidence type="ECO:0000256" key="8">
    <source>
        <dbReference type="RuleBase" id="RU363032"/>
    </source>
</evidence>
<dbReference type="EMBL" id="BOQT01000011">
    <property type="protein sequence ID" value="GIN21788.1"/>
    <property type="molecule type" value="Genomic_DNA"/>
</dbReference>
<dbReference type="Pfam" id="PF00528">
    <property type="entry name" value="BPD_transp_1"/>
    <property type="match status" value="1"/>
</dbReference>
<keyword evidence="7 8" id="KW-0472">Membrane</keyword>
<dbReference type="CDD" id="cd06261">
    <property type="entry name" value="TM_PBP2"/>
    <property type="match status" value="1"/>
</dbReference>
<dbReference type="PANTHER" id="PTHR43848:SF2">
    <property type="entry name" value="PUTRESCINE TRANSPORT SYSTEM PERMEASE PROTEIN POTI"/>
    <property type="match status" value="1"/>
</dbReference>
<dbReference type="SUPFAM" id="SSF161098">
    <property type="entry name" value="MetI-like"/>
    <property type="match status" value="1"/>
</dbReference>